<dbReference type="Proteomes" id="UP000708208">
    <property type="component" value="Unassembled WGS sequence"/>
</dbReference>
<evidence type="ECO:0000313" key="2">
    <source>
        <dbReference type="Proteomes" id="UP000708208"/>
    </source>
</evidence>
<feature type="non-terminal residue" evidence="1">
    <location>
        <position position="1"/>
    </location>
</feature>
<sequence length="14" mass="1741">MFTVIRRLDMQDCL</sequence>
<keyword evidence="2" id="KW-1185">Reference proteome</keyword>
<reference evidence="1" key="1">
    <citation type="submission" date="2021-06" db="EMBL/GenBank/DDBJ databases">
        <authorList>
            <person name="Hodson N. C."/>
            <person name="Mongue J. A."/>
            <person name="Jaron S. K."/>
        </authorList>
    </citation>
    <scope>NUCLEOTIDE SEQUENCE</scope>
</reference>
<accession>A0A8J2P839</accession>
<name>A0A8J2P839_9HEXA</name>
<comment type="caution">
    <text evidence="1">The sequence shown here is derived from an EMBL/GenBank/DDBJ whole genome shotgun (WGS) entry which is preliminary data.</text>
</comment>
<organism evidence="1 2">
    <name type="scientific">Allacma fusca</name>
    <dbReference type="NCBI Taxonomy" id="39272"/>
    <lineage>
        <taxon>Eukaryota</taxon>
        <taxon>Metazoa</taxon>
        <taxon>Ecdysozoa</taxon>
        <taxon>Arthropoda</taxon>
        <taxon>Hexapoda</taxon>
        <taxon>Collembola</taxon>
        <taxon>Symphypleona</taxon>
        <taxon>Sminthuridae</taxon>
        <taxon>Allacma</taxon>
    </lineage>
</organism>
<protein>
    <submittedName>
        <fullName evidence="1">Uncharacterized protein</fullName>
    </submittedName>
</protein>
<gene>
    <name evidence="1" type="ORF">AFUS01_LOCUS18273</name>
</gene>
<evidence type="ECO:0000313" key="1">
    <source>
        <dbReference type="EMBL" id="CAG7729572.1"/>
    </source>
</evidence>
<dbReference type="EMBL" id="CAJVCH010180622">
    <property type="protein sequence ID" value="CAG7729572.1"/>
    <property type="molecule type" value="Genomic_DNA"/>
</dbReference>
<proteinExistence type="predicted"/>